<comment type="similarity">
    <text evidence="1">Belongs to the SIP5 family.</text>
</comment>
<feature type="compositionally biased region" description="Low complexity" evidence="3">
    <location>
        <begin position="291"/>
        <end position="301"/>
    </location>
</feature>
<keyword evidence="2" id="KW-0862">Zinc</keyword>
<dbReference type="PANTHER" id="PTHR31315">
    <property type="entry name" value="PROTEIN SIP5"/>
    <property type="match status" value="1"/>
</dbReference>
<dbReference type="GO" id="GO:0005737">
    <property type="term" value="C:cytoplasm"/>
    <property type="evidence" value="ECO:0007669"/>
    <property type="project" value="TreeGrafter"/>
</dbReference>
<keyword evidence="6" id="KW-1185">Reference proteome</keyword>
<dbReference type="InterPro" id="IPR001841">
    <property type="entry name" value="Znf_RING"/>
</dbReference>
<name>A0AAD5PD15_9FUNG</name>
<evidence type="ECO:0000256" key="3">
    <source>
        <dbReference type="SAM" id="MobiDB-lite"/>
    </source>
</evidence>
<dbReference type="PROSITE" id="PS50089">
    <property type="entry name" value="ZF_RING_2"/>
    <property type="match status" value="1"/>
</dbReference>
<dbReference type="PANTHER" id="PTHR31315:SF1">
    <property type="entry name" value="PROTEIN SIP5"/>
    <property type="match status" value="1"/>
</dbReference>
<keyword evidence="2" id="KW-0479">Metal-binding</keyword>
<dbReference type="InterPro" id="IPR039301">
    <property type="entry name" value="Sip5/DA2"/>
</dbReference>
<evidence type="ECO:0000313" key="5">
    <source>
        <dbReference type="EMBL" id="KAI9261416.1"/>
    </source>
</evidence>
<evidence type="ECO:0000259" key="4">
    <source>
        <dbReference type="PROSITE" id="PS50089"/>
    </source>
</evidence>
<feature type="region of interest" description="Disordered" evidence="3">
    <location>
        <begin position="231"/>
        <end position="262"/>
    </location>
</feature>
<dbReference type="EMBL" id="JAIXMP010000015">
    <property type="protein sequence ID" value="KAI9261416.1"/>
    <property type="molecule type" value="Genomic_DNA"/>
</dbReference>
<reference evidence="5" key="1">
    <citation type="journal article" date="2022" name="IScience">
        <title>Evolution of zygomycete secretomes and the origins of terrestrial fungal ecologies.</title>
        <authorList>
            <person name="Chang Y."/>
            <person name="Wang Y."/>
            <person name="Mondo S."/>
            <person name="Ahrendt S."/>
            <person name="Andreopoulos W."/>
            <person name="Barry K."/>
            <person name="Beard J."/>
            <person name="Benny G.L."/>
            <person name="Blankenship S."/>
            <person name="Bonito G."/>
            <person name="Cuomo C."/>
            <person name="Desiro A."/>
            <person name="Gervers K.A."/>
            <person name="Hundley H."/>
            <person name="Kuo A."/>
            <person name="LaButti K."/>
            <person name="Lang B.F."/>
            <person name="Lipzen A."/>
            <person name="O'Donnell K."/>
            <person name="Pangilinan J."/>
            <person name="Reynolds N."/>
            <person name="Sandor L."/>
            <person name="Smith M.E."/>
            <person name="Tsang A."/>
            <person name="Grigoriev I.V."/>
            <person name="Stajich J.E."/>
            <person name="Spatafora J.W."/>
        </authorList>
    </citation>
    <scope>NUCLEOTIDE SEQUENCE</scope>
    <source>
        <strain evidence="5">RSA 2281</strain>
    </source>
</reference>
<protein>
    <recommendedName>
        <fullName evidence="4">RING-type domain-containing protein</fullName>
    </recommendedName>
</protein>
<reference evidence="5" key="2">
    <citation type="submission" date="2023-02" db="EMBL/GenBank/DDBJ databases">
        <authorList>
            <consortium name="DOE Joint Genome Institute"/>
            <person name="Mondo S.J."/>
            <person name="Chang Y."/>
            <person name="Wang Y."/>
            <person name="Ahrendt S."/>
            <person name="Andreopoulos W."/>
            <person name="Barry K."/>
            <person name="Beard J."/>
            <person name="Benny G.L."/>
            <person name="Blankenship S."/>
            <person name="Bonito G."/>
            <person name="Cuomo C."/>
            <person name="Desiro A."/>
            <person name="Gervers K.A."/>
            <person name="Hundley H."/>
            <person name="Kuo A."/>
            <person name="LaButti K."/>
            <person name="Lang B.F."/>
            <person name="Lipzen A."/>
            <person name="O'Donnell K."/>
            <person name="Pangilinan J."/>
            <person name="Reynolds N."/>
            <person name="Sandor L."/>
            <person name="Smith M.W."/>
            <person name="Tsang A."/>
            <person name="Grigoriev I.V."/>
            <person name="Stajich J.E."/>
            <person name="Spatafora J.W."/>
        </authorList>
    </citation>
    <scope>NUCLEOTIDE SEQUENCE</scope>
    <source>
        <strain evidence="5">RSA 2281</strain>
    </source>
</reference>
<organism evidence="5 6">
    <name type="scientific">Phascolomyces articulosus</name>
    <dbReference type="NCBI Taxonomy" id="60185"/>
    <lineage>
        <taxon>Eukaryota</taxon>
        <taxon>Fungi</taxon>
        <taxon>Fungi incertae sedis</taxon>
        <taxon>Mucoromycota</taxon>
        <taxon>Mucoromycotina</taxon>
        <taxon>Mucoromycetes</taxon>
        <taxon>Mucorales</taxon>
        <taxon>Lichtheimiaceae</taxon>
        <taxon>Phascolomyces</taxon>
    </lineage>
</organism>
<proteinExistence type="inferred from homology"/>
<dbReference type="Proteomes" id="UP001209540">
    <property type="component" value="Unassembled WGS sequence"/>
</dbReference>
<comment type="caution">
    <text evidence="5">The sequence shown here is derived from an EMBL/GenBank/DDBJ whole genome shotgun (WGS) entry which is preliminary data.</text>
</comment>
<evidence type="ECO:0000256" key="2">
    <source>
        <dbReference type="PROSITE-ProRule" id="PRU00175"/>
    </source>
</evidence>
<dbReference type="GO" id="GO:0008270">
    <property type="term" value="F:zinc ion binding"/>
    <property type="evidence" value="ECO:0007669"/>
    <property type="project" value="UniProtKB-KW"/>
</dbReference>
<evidence type="ECO:0000313" key="6">
    <source>
        <dbReference type="Proteomes" id="UP001209540"/>
    </source>
</evidence>
<keyword evidence="2" id="KW-0863">Zinc-finger</keyword>
<dbReference type="AlphaFoldDB" id="A0AAD5PD15"/>
<feature type="compositionally biased region" description="Basic residues" evidence="3">
    <location>
        <begin position="302"/>
        <end position="317"/>
    </location>
</feature>
<gene>
    <name evidence="5" type="ORF">BDA99DRAFT_75995</name>
</gene>
<accession>A0AAD5PD15</accession>
<evidence type="ECO:0000256" key="1">
    <source>
        <dbReference type="ARBA" id="ARBA00010402"/>
    </source>
</evidence>
<sequence length="327" mass="37708">MSRPTFFFDSKTSIFYNKNNINNILFMGAKISRDILPQRTENHEQPIEEDYDQRVVRKFIRTGRLAPCYEGLANPTPSEETVKIEETPRITVHKYPFIPWELPARRSTPPSDTDQIIECPICLSYYPIHDVNYSRCCHQPICTECFLRMKRSLKTPLKPATCPFCVQPDFGVVYIPAPDCHHHKDIAKQRKVSLWSGSSAKRKSYSWDDPNVVLVDDIRPNWHLLMARGPEKSLSGVGSTRRQLVRPNEEAPSRSGNIRTWDSPYYERQVNDRDDWTADENTAVMDAIRGSSSSSNSTTNSSHRRSHPPRPHHRPPHHQNNPTVICM</sequence>
<feature type="domain" description="RING-type" evidence="4">
    <location>
        <begin position="119"/>
        <end position="165"/>
    </location>
</feature>
<feature type="region of interest" description="Disordered" evidence="3">
    <location>
        <begin position="287"/>
        <end position="327"/>
    </location>
</feature>